<keyword evidence="3" id="KW-1185">Reference proteome</keyword>
<dbReference type="AlphaFoldDB" id="A0AAV9L0G5"/>
<feature type="region of interest" description="Disordered" evidence="1">
    <location>
        <begin position="1"/>
        <end position="65"/>
    </location>
</feature>
<comment type="caution">
    <text evidence="2">The sequence shown here is derived from an EMBL/GenBank/DDBJ whole genome shotgun (WGS) entry which is preliminary data.</text>
</comment>
<name>A0AAV9L0G5_9SOLN</name>
<organism evidence="2 3">
    <name type="scientific">Solanum pinnatisectum</name>
    <name type="common">tansyleaf nightshade</name>
    <dbReference type="NCBI Taxonomy" id="50273"/>
    <lineage>
        <taxon>Eukaryota</taxon>
        <taxon>Viridiplantae</taxon>
        <taxon>Streptophyta</taxon>
        <taxon>Embryophyta</taxon>
        <taxon>Tracheophyta</taxon>
        <taxon>Spermatophyta</taxon>
        <taxon>Magnoliopsida</taxon>
        <taxon>eudicotyledons</taxon>
        <taxon>Gunneridae</taxon>
        <taxon>Pentapetalae</taxon>
        <taxon>asterids</taxon>
        <taxon>lamiids</taxon>
        <taxon>Solanales</taxon>
        <taxon>Solanaceae</taxon>
        <taxon>Solanoideae</taxon>
        <taxon>Solaneae</taxon>
        <taxon>Solanum</taxon>
    </lineage>
</organism>
<evidence type="ECO:0000313" key="2">
    <source>
        <dbReference type="EMBL" id="KAK4719171.1"/>
    </source>
</evidence>
<sequence length="770" mass="85069">MKTEKEEERHMDPLFPRLQINDADKGGPRAPPRNKMALCEQSSRSPQSFTSSSTPVPGTMSMLPLPPNAGNSISAASSSLVGCNKRNYFLHNSSESSHLVEIPPLSSGGMNFTMRHPDVPPVKSLNPQVLCLKGNLRATSQLNPIHPHSLPYYNSNPSANKLGRENDFCGPNFITSGKPLYHGNIHKSADKEKMVISNSKPSLKFQSVFEKQYKDTDRMQLKCREHSISQAGDLAKYQKREHCVKLPAPHLSTIDTTMVHEAPSPGHGKLNISKSFVSSAPENRCGLVGDLNRCSDSNSESDEDSWILHKRKAAEDVTDVKHDDATIKRCASIMEGPSCSFLPHGDSHQSLKRVKSSSDCPEDQISGAPDVAGEDRSEGISEAFSLNSRLVEKMSSNNVIALIGQELFWKTRRTIAHQQRIFAIQLFELHRLTKVQKMMARSPDIFFKDNFYHHQPSIKFYSLKNLPCDDVLEPPVVEQKNSTKPNNFELTADNVYLPLRKDNDKKNIPQQSSQKLNVGTPTSRSFVFDPKLAPQSFQPPPGYQWLVPIRSPSEGLVYKPYTGPCPPPGGIIAPAYGSVRPVTLSPHIGGDFANVPYSVPTSHKQGAGIFPGPALFDPSCIQPYSMPVIKPSASSSAIEQMNPLSRIRSSEKENSQFMHDVNLVRPHQKSCNIPCQKSAVMSDCDRIIQADRGSDMQGSTASSPPERVQKGALSLFPVTPTAKGSDQPVQDNDTEQQIQVIKVVPHNPKSASESAARIFRSIQEERKMNY</sequence>
<dbReference type="PANTHER" id="PTHR34281">
    <property type="entry name" value="PROTEIN EARLY FLOWERING 3"/>
    <property type="match status" value="1"/>
</dbReference>
<gene>
    <name evidence="2" type="ORF">R3W88_017509</name>
</gene>
<evidence type="ECO:0000313" key="3">
    <source>
        <dbReference type="Proteomes" id="UP001311915"/>
    </source>
</evidence>
<reference evidence="2 3" key="1">
    <citation type="submission" date="2023-10" db="EMBL/GenBank/DDBJ databases">
        <title>Genome-Wide Identification Analysis in wild type Solanum Pinnatisectum Reveals Some Genes Defensing Phytophthora Infestans.</title>
        <authorList>
            <person name="Sun C."/>
        </authorList>
    </citation>
    <scope>NUCLEOTIDE SEQUENCE [LARGE SCALE GENOMIC DNA]</scope>
    <source>
        <strain evidence="2">LQN</strain>
        <tissue evidence="2">Leaf</tissue>
    </source>
</reference>
<dbReference type="EMBL" id="JAWPEI010000008">
    <property type="protein sequence ID" value="KAK4719171.1"/>
    <property type="molecule type" value="Genomic_DNA"/>
</dbReference>
<dbReference type="PANTHER" id="PTHR34281:SF24">
    <property type="entry name" value="PROTEIN EARLY FLOWERING 3-LIKE"/>
    <property type="match status" value="1"/>
</dbReference>
<protein>
    <recommendedName>
        <fullName evidence="4">EARLY FLOWERING 3</fullName>
    </recommendedName>
</protein>
<feature type="compositionally biased region" description="Basic and acidic residues" evidence="1">
    <location>
        <begin position="1"/>
        <end position="12"/>
    </location>
</feature>
<dbReference type="Proteomes" id="UP001311915">
    <property type="component" value="Unassembled WGS sequence"/>
</dbReference>
<evidence type="ECO:0008006" key="4">
    <source>
        <dbReference type="Google" id="ProtNLM"/>
    </source>
</evidence>
<evidence type="ECO:0000256" key="1">
    <source>
        <dbReference type="SAM" id="MobiDB-lite"/>
    </source>
</evidence>
<proteinExistence type="predicted"/>
<dbReference type="GO" id="GO:2000028">
    <property type="term" value="P:regulation of photoperiodism, flowering"/>
    <property type="evidence" value="ECO:0007669"/>
    <property type="project" value="InterPro"/>
</dbReference>
<dbReference type="InterPro" id="IPR039319">
    <property type="entry name" value="ELF3-like"/>
</dbReference>
<accession>A0AAV9L0G5</accession>
<feature type="compositionally biased region" description="Low complexity" evidence="1">
    <location>
        <begin position="41"/>
        <end position="55"/>
    </location>
</feature>
<feature type="region of interest" description="Disordered" evidence="1">
    <location>
        <begin position="354"/>
        <end position="376"/>
    </location>
</feature>